<sequence>MTNNKEIRTQLKVIGNTERHRFTGTFSRYGFKVAPYQSHAKPTLVLEGLRDETGKLVTDHLWLNLGLQFRRLGDLQAGDVLAFNGRVTSYVKKGIKVLILTRKRPHLVKLIPRLNDLQK</sequence>
<dbReference type="AlphaFoldDB" id="A0A1B2J0Q3"/>
<accession>A0A1B2J0Q3</accession>
<organism evidence="1 2">
    <name type="scientific">Secundilactobacillus paracollinoides</name>
    <dbReference type="NCBI Taxonomy" id="240427"/>
    <lineage>
        <taxon>Bacteria</taxon>
        <taxon>Bacillati</taxon>
        <taxon>Bacillota</taxon>
        <taxon>Bacilli</taxon>
        <taxon>Lactobacillales</taxon>
        <taxon>Lactobacillaceae</taxon>
        <taxon>Secundilactobacillus</taxon>
    </lineage>
</organism>
<evidence type="ECO:0008006" key="3">
    <source>
        <dbReference type="Google" id="ProtNLM"/>
    </source>
</evidence>
<gene>
    <name evidence="1" type="ORF">AYR63_12615</name>
</gene>
<dbReference type="EMBL" id="CP014924">
    <property type="protein sequence ID" value="ANZ67895.1"/>
    <property type="molecule type" value="Genomic_DNA"/>
</dbReference>
<dbReference type="Proteomes" id="UP000093267">
    <property type="component" value="Chromosome"/>
</dbReference>
<dbReference type="OrthoDB" id="2990146at2"/>
<reference evidence="1 2" key="1">
    <citation type="submission" date="2016-03" db="EMBL/GenBank/DDBJ databases">
        <title>Pediococcus and Lactobacillus from brewery environment - whole genome sequencing and assembly.</title>
        <authorList>
            <person name="Behr J."/>
            <person name="Geissler A.J."/>
            <person name="Vogel R.F."/>
        </authorList>
    </citation>
    <scope>NUCLEOTIDE SEQUENCE [LARGE SCALE GENOMIC DNA]</scope>
    <source>
        <strain evidence="1 2">TMW 1.1995</strain>
    </source>
</reference>
<protein>
    <recommendedName>
        <fullName evidence="3">Single-stranded DNA-binding protein</fullName>
    </recommendedName>
</protein>
<name>A0A1B2J0Q3_9LACO</name>
<dbReference type="RefSeq" id="WP_054711526.1">
    <property type="nucleotide sequence ID" value="NZ_CP014912.1"/>
</dbReference>
<proteinExistence type="predicted"/>
<evidence type="ECO:0000313" key="2">
    <source>
        <dbReference type="Proteomes" id="UP000093267"/>
    </source>
</evidence>
<keyword evidence="2" id="KW-1185">Reference proteome</keyword>
<evidence type="ECO:0000313" key="1">
    <source>
        <dbReference type="EMBL" id="ANZ67895.1"/>
    </source>
</evidence>